<evidence type="ECO:0000313" key="5">
    <source>
        <dbReference type="Proteomes" id="UP000473681"/>
    </source>
</evidence>
<protein>
    <recommendedName>
        <fullName evidence="8">Lipoprotein</fullName>
    </recommendedName>
</protein>
<dbReference type="EMBL" id="SXFB01000013">
    <property type="protein sequence ID" value="NFV27271.1"/>
    <property type="molecule type" value="Genomic_DNA"/>
</dbReference>
<gene>
    <name evidence="2" type="ORF">FC774_06655</name>
    <name evidence="3" type="ORF">FDB51_01945</name>
    <name evidence="4" type="ORF">FDG31_14050</name>
</gene>
<evidence type="ECO:0000313" key="7">
    <source>
        <dbReference type="Proteomes" id="UP000486903"/>
    </source>
</evidence>
<proteinExistence type="predicted"/>
<comment type="caution">
    <text evidence="2">The sequence shown here is derived from an EMBL/GenBank/DDBJ whole genome shotgun (WGS) entry which is preliminary data.</text>
</comment>
<evidence type="ECO:0000313" key="2">
    <source>
        <dbReference type="EMBL" id="NFF87551.1"/>
    </source>
</evidence>
<dbReference type="PROSITE" id="PS51257">
    <property type="entry name" value="PROKAR_LIPOPROTEIN"/>
    <property type="match status" value="1"/>
</dbReference>
<evidence type="ECO:0000256" key="1">
    <source>
        <dbReference type="SAM" id="SignalP"/>
    </source>
</evidence>
<dbReference type="Proteomes" id="UP000486903">
    <property type="component" value="Unassembled WGS sequence"/>
</dbReference>
<evidence type="ECO:0000313" key="4">
    <source>
        <dbReference type="EMBL" id="NFV27271.1"/>
    </source>
</evidence>
<dbReference type="Proteomes" id="UP000476820">
    <property type="component" value="Unassembled WGS sequence"/>
</dbReference>
<accession>A0A0C2S6V6</accession>
<organism evidence="2 6">
    <name type="scientific">Clostridium botulinum</name>
    <dbReference type="NCBI Taxonomy" id="1491"/>
    <lineage>
        <taxon>Bacteria</taxon>
        <taxon>Bacillati</taxon>
        <taxon>Bacillota</taxon>
        <taxon>Clostridia</taxon>
        <taxon>Eubacteriales</taxon>
        <taxon>Clostridiaceae</taxon>
        <taxon>Clostridium</taxon>
    </lineage>
</organism>
<evidence type="ECO:0008006" key="8">
    <source>
        <dbReference type="Google" id="ProtNLM"/>
    </source>
</evidence>
<dbReference type="AlphaFoldDB" id="A0A0C2S6V6"/>
<keyword evidence="1" id="KW-0732">Signal</keyword>
<evidence type="ECO:0000313" key="6">
    <source>
        <dbReference type="Proteomes" id="UP000476820"/>
    </source>
</evidence>
<dbReference type="EMBL" id="SWOV01000013">
    <property type="protein sequence ID" value="NFF87551.1"/>
    <property type="molecule type" value="Genomic_DNA"/>
</dbReference>
<dbReference type="RefSeq" id="WP_003373044.1">
    <property type="nucleotide sequence ID" value="NZ_CP010520.1"/>
</dbReference>
<name>A0A0C2S6V6_CLOBO</name>
<sequence>MSKKICAILMTVMITTSFIGCISIDSNKAEDKSNAKTATEVKISDENLQGSWAEDYSLEKTKGYFKDYLSKMEKVTQELGMEYSKEDVVKENDGSTISVNSIYFDNEKPDPNKIESMYFGMKIFGEDLSSGEIELKLSLNFDSAEVIKSGSFDLGNTSFSKYIAAFTGQSSRDYSQINKQIIDGLRSEKSEGIIENSIDGLKEEIRFNKNYIVYKLSTKTYDFKNPNPTLENNN</sequence>
<dbReference type="OrthoDB" id="1929962at2"/>
<dbReference type="Proteomes" id="UP000473681">
    <property type="component" value="Unassembled WGS sequence"/>
</dbReference>
<feature type="signal peptide" evidence="1">
    <location>
        <begin position="1"/>
        <end position="19"/>
    </location>
</feature>
<evidence type="ECO:0000313" key="3">
    <source>
        <dbReference type="EMBL" id="NFN33910.1"/>
    </source>
</evidence>
<feature type="chain" id="PRO_5044052882" description="Lipoprotein" evidence="1">
    <location>
        <begin position="20"/>
        <end position="234"/>
    </location>
</feature>
<reference evidence="5 6" key="1">
    <citation type="submission" date="2019-04" db="EMBL/GenBank/DDBJ databases">
        <title>Genome sequencing of Clostridium botulinum Groups I-IV and Clostridium butyricum.</title>
        <authorList>
            <person name="Brunt J."/>
            <person name="Van Vliet A.H.M."/>
            <person name="Stringer S.C."/>
            <person name="Carter A.T."/>
            <person name="Peck M.W."/>
        </authorList>
    </citation>
    <scope>NUCLEOTIDE SEQUENCE [LARGE SCALE GENOMIC DNA]</scope>
    <source>
        <strain evidence="2 6">1605</strain>
        <strain evidence="4 7">BL81</strain>
        <strain evidence="3 5">CB-K-33E</strain>
    </source>
</reference>
<dbReference type="EMBL" id="SWVK01000002">
    <property type="protein sequence ID" value="NFN33910.1"/>
    <property type="molecule type" value="Genomic_DNA"/>
</dbReference>